<dbReference type="Proteomes" id="UP001595755">
    <property type="component" value="Unassembled WGS sequence"/>
</dbReference>
<organism evidence="2 3">
    <name type="scientific">Cohnella boryungensis</name>
    <dbReference type="NCBI Taxonomy" id="768479"/>
    <lineage>
        <taxon>Bacteria</taxon>
        <taxon>Bacillati</taxon>
        <taxon>Bacillota</taxon>
        <taxon>Bacilli</taxon>
        <taxon>Bacillales</taxon>
        <taxon>Paenibacillaceae</taxon>
        <taxon>Cohnella</taxon>
    </lineage>
</organism>
<dbReference type="EMBL" id="JBHSED010000070">
    <property type="protein sequence ID" value="MFC4307017.1"/>
    <property type="molecule type" value="Genomic_DNA"/>
</dbReference>
<sequence length="68" mass="7541">MSDKDRSPGDAGTGEASKPSQAEAIKRILERKKQAQRQGGNSAYSTQTKQMKTQIHKVQNNQKRRTGV</sequence>
<comment type="caution">
    <text evidence="2">The sequence shown here is derived from an EMBL/GenBank/DDBJ whole genome shotgun (WGS) entry which is preliminary data.</text>
</comment>
<feature type="compositionally biased region" description="Basic and acidic residues" evidence="1">
    <location>
        <begin position="24"/>
        <end position="33"/>
    </location>
</feature>
<name>A0ABV8SJE7_9BACL</name>
<protein>
    <recommendedName>
        <fullName evidence="4">Small EDRK-rich factor-like N-terminal domain-containing protein</fullName>
    </recommendedName>
</protein>
<keyword evidence="3" id="KW-1185">Reference proteome</keyword>
<proteinExistence type="predicted"/>
<feature type="compositionally biased region" description="Polar residues" evidence="1">
    <location>
        <begin position="36"/>
        <end position="61"/>
    </location>
</feature>
<dbReference type="RefSeq" id="WP_204604189.1">
    <property type="nucleotide sequence ID" value="NZ_JBHSED010000070.1"/>
</dbReference>
<accession>A0ABV8SJE7</accession>
<evidence type="ECO:0008006" key="4">
    <source>
        <dbReference type="Google" id="ProtNLM"/>
    </source>
</evidence>
<reference evidence="3" key="1">
    <citation type="journal article" date="2019" name="Int. J. Syst. Evol. Microbiol.">
        <title>The Global Catalogue of Microorganisms (GCM) 10K type strain sequencing project: providing services to taxonomists for standard genome sequencing and annotation.</title>
        <authorList>
            <consortium name="The Broad Institute Genomics Platform"/>
            <consortium name="The Broad Institute Genome Sequencing Center for Infectious Disease"/>
            <person name="Wu L."/>
            <person name="Ma J."/>
        </authorList>
    </citation>
    <scope>NUCLEOTIDE SEQUENCE [LARGE SCALE GENOMIC DNA]</scope>
    <source>
        <strain evidence="3">CGMCC 4.1641</strain>
    </source>
</reference>
<evidence type="ECO:0000313" key="2">
    <source>
        <dbReference type="EMBL" id="MFC4307017.1"/>
    </source>
</evidence>
<gene>
    <name evidence="2" type="ORF">ACFO1S_26700</name>
</gene>
<evidence type="ECO:0000313" key="3">
    <source>
        <dbReference type="Proteomes" id="UP001595755"/>
    </source>
</evidence>
<evidence type="ECO:0000256" key="1">
    <source>
        <dbReference type="SAM" id="MobiDB-lite"/>
    </source>
</evidence>
<feature type="region of interest" description="Disordered" evidence="1">
    <location>
        <begin position="1"/>
        <end position="68"/>
    </location>
</feature>